<accession>A0A552U8S4</accession>
<evidence type="ECO:0008006" key="4">
    <source>
        <dbReference type="Google" id="ProtNLM"/>
    </source>
</evidence>
<comment type="caution">
    <text evidence="2">The sequence shown here is derived from an EMBL/GenBank/DDBJ whole genome shotgun (WGS) entry which is preliminary data.</text>
</comment>
<protein>
    <recommendedName>
        <fullName evidence="4">SH3b domain-containing protein</fullName>
    </recommendedName>
</protein>
<dbReference type="InterPro" id="IPR010466">
    <property type="entry name" value="DUF1058"/>
</dbReference>
<dbReference type="AlphaFoldDB" id="A0A552U8S4"/>
<evidence type="ECO:0000256" key="1">
    <source>
        <dbReference type="SAM" id="SignalP"/>
    </source>
</evidence>
<evidence type="ECO:0000313" key="3">
    <source>
        <dbReference type="Proteomes" id="UP000317894"/>
    </source>
</evidence>
<feature type="chain" id="PRO_5022053921" description="SH3b domain-containing protein" evidence="1">
    <location>
        <begin position="21"/>
        <end position="171"/>
    </location>
</feature>
<organism evidence="2 3">
    <name type="scientific">Glacieibacterium frigidum</name>
    <dbReference type="NCBI Taxonomy" id="2593303"/>
    <lineage>
        <taxon>Bacteria</taxon>
        <taxon>Pseudomonadati</taxon>
        <taxon>Pseudomonadota</taxon>
        <taxon>Alphaproteobacteria</taxon>
        <taxon>Sphingomonadales</taxon>
        <taxon>Sphingosinicellaceae</taxon>
        <taxon>Glacieibacterium</taxon>
    </lineage>
</organism>
<proteinExistence type="predicted"/>
<dbReference type="EMBL" id="VJWA01000002">
    <property type="protein sequence ID" value="TRW14627.1"/>
    <property type="molecule type" value="Genomic_DNA"/>
</dbReference>
<dbReference type="OrthoDB" id="9810773at2"/>
<sequence length="171" mass="18748">MAAVMRLLFLALLIATPAVAAPADPAQACKDALSGLATPRFVSLKPGKAFVRAGPGDQYPVLWVYVRRGLPLEVLKEYCIWRQVRDESGQVGWINKSLLQPDRLALVTRGVRTLYSRPDLASPPVYRIEAGALVGLTLCEGEWCRVARGGKGGYILRAQLWGTYPNERIEG</sequence>
<dbReference type="Proteomes" id="UP000317894">
    <property type="component" value="Unassembled WGS sequence"/>
</dbReference>
<evidence type="ECO:0000313" key="2">
    <source>
        <dbReference type="EMBL" id="TRW14627.1"/>
    </source>
</evidence>
<gene>
    <name evidence="2" type="ORF">FMM06_13115</name>
</gene>
<dbReference type="Pfam" id="PF06347">
    <property type="entry name" value="SH3_4"/>
    <property type="match status" value="2"/>
</dbReference>
<feature type="signal peptide" evidence="1">
    <location>
        <begin position="1"/>
        <end position="20"/>
    </location>
</feature>
<dbReference type="Gene3D" id="2.30.30.40">
    <property type="entry name" value="SH3 Domains"/>
    <property type="match status" value="1"/>
</dbReference>
<keyword evidence="1" id="KW-0732">Signal</keyword>
<name>A0A552U8S4_9SPHN</name>
<reference evidence="2 3" key="1">
    <citation type="submission" date="2019-07" db="EMBL/GenBank/DDBJ databases">
        <title>Novel species isolated from glacier.</title>
        <authorList>
            <person name="Liu Q."/>
            <person name="Xin Y.-H."/>
        </authorList>
    </citation>
    <scope>NUCLEOTIDE SEQUENCE [LARGE SCALE GENOMIC DNA]</scope>
    <source>
        <strain evidence="2 3">LB1R16</strain>
    </source>
</reference>
<keyword evidence="3" id="KW-1185">Reference proteome</keyword>